<dbReference type="Pfam" id="PF11823">
    <property type="entry name" value="Se_S_carrier"/>
    <property type="match status" value="1"/>
</dbReference>
<evidence type="ECO:0000259" key="1">
    <source>
        <dbReference type="Pfam" id="PF11823"/>
    </source>
</evidence>
<dbReference type="EMBL" id="DVJK01000188">
    <property type="protein sequence ID" value="HIS67237.1"/>
    <property type="molecule type" value="Genomic_DNA"/>
</dbReference>
<reference evidence="2" key="1">
    <citation type="submission" date="2020-10" db="EMBL/GenBank/DDBJ databases">
        <authorList>
            <person name="Gilroy R."/>
        </authorList>
    </citation>
    <scope>NUCLEOTIDE SEQUENCE</scope>
    <source>
        <strain evidence="2">ChiHjej10B9-9673</strain>
    </source>
</reference>
<feature type="domain" description="Putative Se/S carrier protein-like" evidence="1">
    <location>
        <begin position="3"/>
        <end position="72"/>
    </location>
</feature>
<evidence type="ECO:0000313" key="3">
    <source>
        <dbReference type="Proteomes" id="UP000824001"/>
    </source>
</evidence>
<protein>
    <submittedName>
        <fullName evidence="2">DUF3343 domain-containing protein</fullName>
    </submittedName>
</protein>
<proteinExistence type="predicted"/>
<sequence length="84" mass="8990">MQRCLIMCRSLTYAQRANYALERAGITAPVSRAPQGLGANGCGHCLTVDERRLRAALAVLSRAGIPHGKLYRVEAGGSYTEVTA</sequence>
<name>A0A9D1JVI3_9FIRM</name>
<dbReference type="AlphaFoldDB" id="A0A9D1JVI3"/>
<dbReference type="Proteomes" id="UP000824001">
    <property type="component" value="Unassembled WGS sequence"/>
</dbReference>
<accession>A0A9D1JVI3</accession>
<comment type="caution">
    <text evidence="2">The sequence shown here is derived from an EMBL/GenBank/DDBJ whole genome shotgun (WGS) entry which is preliminary data.</text>
</comment>
<evidence type="ECO:0000313" key="2">
    <source>
        <dbReference type="EMBL" id="HIS67237.1"/>
    </source>
</evidence>
<organism evidence="2 3">
    <name type="scientific">Candidatus Scatomorpha merdipullorum</name>
    <dbReference type="NCBI Taxonomy" id="2840927"/>
    <lineage>
        <taxon>Bacteria</taxon>
        <taxon>Bacillati</taxon>
        <taxon>Bacillota</taxon>
        <taxon>Clostridia</taxon>
        <taxon>Eubacteriales</taxon>
        <taxon>Candidatus Scatomorpha</taxon>
    </lineage>
</organism>
<reference evidence="2" key="2">
    <citation type="journal article" date="2021" name="PeerJ">
        <title>Extensive microbial diversity within the chicken gut microbiome revealed by metagenomics and culture.</title>
        <authorList>
            <person name="Gilroy R."/>
            <person name="Ravi A."/>
            <person name="Getino M."/>
            <person name="Pursley I."/>
            <person name="Horton D.L."/>
            <person name="Alikhan N.F."/>
            <person name="Baker D."/>
            <person name="Gharbi K."/>
            <person name="Hall N."/>
            <person name="Watson M."/>
            <person name="Adriaenssens E.M."/>
            <person name="Foster-Nyarko E."/>
            <person name="Jarju S."/>
            <person name="Secka A."/>
            <person name="Antonio M."/>
            <person name="Oren A."/>
            <person name="Chaudhuri R.R."/>
            <person name="La Ragione R."/>
            <person name="Hildebrand F."/>
            <person name="Pallen M.J."/>
        </authorList>
    </citation>
    <scope>NUCLEOTIDE SEQUENCE</scope>
    <source>
        <strain evidence="2">ChiHjej10B9-9673</strain>
    </source>
</reference>
<gene>
    <name evidence="2" type="ORF">IAC18_06705</name>
</gene>
<dbReference type="InterPro" id="IPR021778">
    <property type="entry name" value="Se/S_carrier-like"/>
</dbReference>